<dbReference type="Pfam" id="PF00263">
    <property type="entry name" value="Secretin"/>
    <property type="match status" value="1"/>
</dbReference>
<dbReference type="GO" id="GO:0009306">
    <property type="term" value="P:protein secretion"/>
    <property type="evidence" value="ECO:0007669"/>
    <property type="project" value="InterPro"/>
</dbReference>
<reference evidence="5 6" key="1">
    <citation type="submission" date="2019-07" db="EMBL/GenBank/DDBJ databases">
        <title>Reclasification of Spiribacter aquaticus.</title>
        <authorList>
            <person name="Leon M.J."/>
            <person name="Sanchez-Porro C."/>
            <person name="Ventosa A."/>
        </authorList>
    </citation>
    <scope>NUCLEOTIDE SEQUENCE [LARGE SCALE GENOMIC DNA]</scope>
    <source>
        <strain evidence="5 6">SP30</strain>
    </source>
</reference>
<feature type="region of interest" description="Disordered" evidence="2">
    <location>
        <begin position="395"/>
        <end position="428"/>
    </location>
</feature>
<evidence type="ECO:0000313" key="5">
    <source>
        <dbReference type="EMBL" id="TVO65254.1"/>
    </source>
</evidence>
<dbReference type="InterPro" id="IPR032789">
    <property type="entry name" value="T2SS-T3SS_pil_N"/>
</dbReference>
<evidence type="ECO:0000259" key="3">
    <source>
        <dbReference type="Pfam" id="PF00263"/>
    </source>
</evidence>
<feature type="compositionally biased region" description="Basic and acidic residues" evidence="2">
    <location>
        <begin position="399"/>
        <end position="411"/>
    </location>
</feature>
<gene>
    <name evidence="5" type="ORF">FPL11_03980</name>
</gene>
<dbReference type="AlphaFoldDB" id="A0A557RJB7"/>
<dbReference type="PANTHER" id="PTHR30332">
    <property type="entry name" value="PROBABLE GENERAL SECRETION PATHWAY PROTEIN D"/>
    <property type="match status" value="1"/>
</dbReference>
<protein>
    <submittedName>
        <fullName evidence="5">Uncharacterized protein</fullName>
    </submittedName>
</protein>
<dbReference type="InterPro" id="IPR001775">
    <property type="entry name" value="GspD/PilQ"/>
</dbReference>
<dbReference type="RefSeq" id="WP_144347514.1">
    <property type="nucleotide sequence ID" value="NZ_VMKP01000002.1"/>
</dbReference>
<evidence type="ECO:0000256" key="2">
    <source>
        <dbReference type="SAM" id="MobiDB-lite"/>
    </source>
</evidence>
<dbReference type="InterPro" id="IPR050810">
    <property type="entry name" value="Bact_Secretion_Sys_Channel"/>
</dbReference>
<keyword evidence="6" id="KW-1185">Reference proteome</keyword>
<accession>A0A557RJB7</accession>
<dbReference type="EMBL" id="VMKP01000002">
    <property type="protein sequence ID" value="TVO65254.1"/>
    <property type="molecule type" value="Genomic_DNA"/>
</dbReference>
<dbReference type="GO" id="GO:0015627">
    <property type="term" value="C:type II protein secretion system complex"/>
    <property type="evidence" value="ECO:0007669"/>
    <property type="project" value="TreeGrafter"/>
</dbReference>
<evidence type="ECO:0000259" key="4">
    <source>
        <dbReference type="Pfam" id="PF13629"/>
    </source>
</evidence>
<feature type="domain" description="Pilus formation protein N-terminal" evidence="4">
    <location>
        <begin position="25"/>
        <end position="85"/>
    </location>
</feature>
<dbReference type="PRINTS" id="PR00811">
    <property type="entry name" value="BCTERIALGSPD"/>
</dbReference>
<organism evidence="5 6">
    <name type="scientific">Spiribacter aquaticus</name>
    <dbReference type="NCBI Taxonomy" id="1935996"/>
    <lineage>
        <taxon>Bacteria</taxon>
        <taxon>Pseudomonadati</taxon>
        <taxon>Pseudomonadota</taxon>
        <taxon>Gammaproteobacteria</taxon>
        <taxon>Chromatiales</taxon>
        <taxon>Ectothiorhodospiraceae</taxon>
        <taxon>Spiribacter</taxon>
    </lineage>
</organism>
<dbReference type="PANTHER" id="PTHR30332:SF17">
    <property type="entry name" value="TYPE IV PILIATION SYSTEM PROTEIN DR_0774-RELATED"/>
    <property type="match status" value="1"/>
</dbReference>
<feature type="domain" description="Type II/III secretion system secretin-like" evidence="3">
    <location>
        <begin position="243"/>
        <end position="397"/>
    </location>
</feature>
<evidence type="ECO:0000313" key="6">
    <source>
        <dbReference type="Proteomes" id="UP000316688"/>
    </source>
</evidence>
<evidence type="ECO:0000256" key="1">
    <source>
        <dbReference type="RuleBase" id="RU004003"/>
    </source>
</evidence>
<dbReference type="Pfam" id="PF13629">
    <property type="entry name" value="T2SS-T3SS_pil_N"/>
    <property type="match status" value="1"/>
</dbReference>
<sequence length="428" mass="45930">MRPGLIRHWCRAIATALGLMVILPAAAVSVDVGHSRLIEASDVVRVALGDGELAEVEVLGDGDGILLMGRAVGQTDLRIWSRDAPPRHLPVTIQPAPDTPRDRQLEQLAGRIDGIHLERIDAAYFVTGRPATDRDAARFKRLVEAYPQLGDFTDPATAGDTPSVQVKARFVELRTSTLREIGLDWTTQSPAISFAYAADLKTNDVFRGALGDFLPNQSLPLDIGKGNGYLGVGLSLTAMIDLLGQAGEARVIAEPMLSALSGTAAEFQAGGEVPIPIQNGEGDPTVVFKDYGILLKVAPVVGDDAHIRTRIEVEVSDVDESVTVLGVPGFSVRNAITEMSGPSGRTLLIAGLIDEQQSRAVSRVPGLGKLPVIGGLFRSERFQNEQTELVVLITPTLQDDPRADSPERADPSRSTPVPRLPLQEIRYE</sequence>
<dbReference type="InterPro" id="IPR004846">
    <property type="entry name" value="T2SS/T3SS_dom"/>
</dbReference>
<comment type="caution">
    <text evidence="5">The sequence shown here is derived from an EMBL/GenBank/DDBJ whole genome shotgun (WGS) entry which is preliminary data.</text>
</comment>
<proteinExistence type="inferred from homology"/>
<dbReference type="Proteomes" id="UP000316688">
    <property type="component" value="Unassembled WGS sequence"/>
</dbReference>
<comment type="similarity">
    <text evidence="1">Belongs to the bacterial secretin family.</text>
</comment>
<name>A0A557RJB7_9GAMM</name>